<dbReference type="PANTHER" id="PTHR36973">
    <property type="entry name" value="SLL1456 PROTEIN-RELATED"/>
    <property type="match status" value="1"/>
</dbReference>
<dbReference type="KEGG" id="marz:MARA_28530"/>
<dbReference type="NCBIfam" id="TIGR01444">
    <property type="entry name" value="fkbM_fam"/>
    <property type="match status" value="1"/>
</dbReference>
<evidence type="ECO:0000259" key="1">
    <source>
        <dbReference type="Pfam" id="PF05050"/>
    </source>
</evidence>
<dbReference type="EMBL" id="AP022593">
    <property type="protein sequence ID" value="BBY49385.1"/>
    <property type="molecule type" value="Genomic_DNA"/>
</dbReference>
<keyword evidence="3" id="KW-1185">Reference proteome</keyword>
<dbReference type="InterPro" id="IPR053188">
    <property type="entry name" value="FkbM_Methyltransferase"/>
</dbReference>
<dbReference type="AlphaFoldDB" id="A0A7I7S0C1"/>
<gene>
    <name evidence="2" type="ORF">MARA_28530</name>
</gene>
<dbReference type="RefSeq" id="WP_163919037.1">
    <property type="nucleotide sequence ID" value="NZ_AP022593.1"/>
</dbReference>
<dbReference type="SUPFAM" id="SSF53335">
    <property type="entry name" value="S-adenosyl-L-methionine-dependent methyltransferases"/>
    <property type="match status" value="1"/>
</dbReference>
<evidence type="ECO:0000313" key="3">
    <source>
        <dbReference type="Proteomes" id="UP000467428"/>
    </source>
</evidence>
<reference evidence="2 3" key="1">
    <citation type="journal article" date="2019" name="Emerg. Microbes Infect.">
        <title>Comprehensive subspecies identification of 175 nontuberculous mycobacteria species based on 7547 genomic profiles.</title>
        <authorList>
            <person name="Matsumoto Y."/>
            <person name="Kinjo T."/>
            <person name="Motooka D."/>
            <person name="Nabeya D."/>
            <person name="Jung N."/>
            <person name="Uechi K."/>
            <person name="Horii T."/>
            <person name="Iida T."/>
            <person name="Fujita J."/>
            <person name="Nakamura S."/>
        </authorList>
    </citation>
    <scope>NUCLEOTIDE SEQUENCE [LARGE SCALE GENOMIC DNA]</scope>
    <source>
        <strain evidence="2 3">JCM 18538</strain>
    </source>
</reference>
<dbReference type="InterPro" id="IPR029063">
    <property type="entry name" value="SAM-dependent_MTases_sf"/>
</dbReference>
<dbReference type="Proteomes" id="UP000467428">
    <property type="component" value="Chromosome"/>
</dbReference>
<organism evidence="2 3">
    <name type="scientific">Mycolicibacterium arabiense</name>
    <dbReference type="NCBI Taxonomy" id="1286181"/>
    <lineage>
        <taxon>Bacteria</taxon>
        <taxon>Bacillati</taxon>
        <taxon>Actinomycetota</taxon>
        <taxon>Actinomycetes</taxon>
        <taxon>Mycobacteriales</taxon>
        <taxon>Mycobacteriaceae</taxon>
        <taxon>Mycolicibacterium</taxon>
    </lineage>
</organism>
<geneLocation type="plasmid" evidence="3">
    <name>pjcm18538 dna</name>
</geneLocation>
<proteinExistence type="predicted"/>
<accession>A0A7I7S0C1</accession>
<name>A0A7I7S0C1_9MYCO</name>
<sequence length="242" mass="25968">MVNRYGIDVVRYPLSSPLARTARLLEHHRVDCVVDVGANDGGFATAIRGLGYAGRIISFEPLEAPFTSVQRKATNDGNWDTVQCAVGDVKSEVTINVSGNDGLSSSVLPMLETHTNVEPTSRYVGSETVRQERLDTLLPQLGIGRDSRTFLKVDVQGYERAVLDGAAELFADGTIIGLQLELSLVPLYGGAMTYREGLDRAEAMGMTLMGLDPVFADPKSGQLLQADAVFFASSARGQTQAG</sequence>
<evidence type="ECO:0000313" key="2">
    <source>
        <dbReference type="EMBL" id="BBY49385.1"/>
    </source>
</evidence>
<dbReference type="Pfam" id="PF05050">
    <property type="entry name" value="Methyltransf_21"/>
    <property type="match status" value="1"/>
</dbReference>
<protein>
    <recommendedName>
        <fullName evidence="1">Methyltransferase FkbM domain-containing protein</fullName>
    </recommendedName>
</protein>
<feature type="domain" description="Methyltransferase FkbM" evidence="1">
    <location>
        <begin position="35"/>
        <end position="193"/>
    </location>
</feature>
<dbReference type="GO" id="GO:0008171">
    <property type="term" value="F:O-methyltransferase activity"/>
    <property type="evidence" value="ECO:0007669"/>
    <property type="project" value="TreeGrafter"/>
</dbReference>
<dbReference type="InterPro" id="IPR006342">
    <property type="entry name" value="FkbM_mtfrase"/>
</dbReference>
<dbReference type="PANTHER" id="PTHR36973:SF4">
    <property type="entry name" value="NODULATION PROTEIN"/>
    <property type="match status" value="1"/>
</dbReference>
<dbReference type="Gene3D" id="3.40.50.150">
    <property type="entry name" value="Vaccinia Virus protein VP39"/>
    <property type="match status" value="1"/>
</dbReference>